<feature type="signal peptide" evidence="6">
    <location>
        <begin position="1"/>
        <end position="23"/>
    </location>
</feature>
<dbReference type="RefSeq" id="WP_320506440.1">
    <property type="nucleotide sequence ID" value="NZ_JAXCLW010000001.1"/>
</dbReference>
<dbReference type="SUPFAM" id="SSF53850">
    <property type="entry name" value="Periplasmic binding protein-like II"/>
    <property type="match status" value="1"/>
</dbReference>
<accession>A0ABU5E4X5</accession>
<evidence type="ECO:0000259" key="7">
    <source>
        <dbReference type="SMART" id="SM00062"/>
    </source>
</evidence>
<dbReference type="PROSITE" id="PS01039">
    <property type="entry name" value="SBP_BACTERIAL_3"/>
    <property type="match status" value="1"/>
</dbReference>
<reference evidence="8 9" key="1">
    <citation type="journal article" date="2016" name="Antonie Van Leeuwenhoek">
        <title>Dongia soli sp. nov., isolated from soil from Dokdo, Korea.</title>
        <authorList>
            <person name="Kim D.U."/>
            <person name="Lee H."/>
            <person name="Kim H."/>
            <person name="Kim S.G."/>
            <person name="Ka J.O."/>
        </authorList>
    </citation>
    <scope>NUCLEOTIDE SEQUENCE [LARGE SCALE GENOMIC DNA]</scope>
    <source>
        <strain evidence="8 9">D78</strain>
    </source>
</reference>
<evidence type="ECO:0000313" key="9">
    <source>
        <dbReference type="Proteomes" id="UP001279642"/>
    </source>
</evidence>
<protein>
    <submittedName>
        <fullName evidence="8">Transporter substrate-binding domain-containing protein</fullName>
    </submittedName>
</protein>
<evidence type="ECO:0000313" key="8">
    <source>
        <dbReference type="EMBL" id="MDY0881372.1"/>
    </source>
</evidence>
<dbReference type="PANTHER" id="PTHR35936:SF17">
    <property type="entry name" value="ARGININE-BINDING EXTRACELLULAR PROTEIN ARTP"/>
    <property type="match status" value="1"/>
</dbReference>
<proteinExistence type="inferred from homology"/>
<dbReference type="Proteomes" id="UP001279642">
    <property type="component" value="Unassembled WGS sequence"/>
</dbReference>
<evidence type="ECO:0000256" key="5">
    <source>
        <dbReference type="SAM" id="MobiDB-lite"/>
    </source>
</evidence>
<dbReference type="PROSITE" id="PS51257">
    <property type="entry name" value="PROKAR_LIPOPROTEIN"/>
    <property type="match status" value="1"/>
</dbReference>
<dbReference type="InterPro" id="IPR018313">
    <property type="entry name" value="SBP_3_CS"/>
</dbReference>
<evidence type="ECO:0000256" key="4">
    <source>
        <dbReference type="RuleBase" id="RU003744"/>
    </source>
</evidence>
<organism evidence="8 9">
    <name type="scientific">Dongia soli</name>
    <dbReference type="NCBI Taxonomy" id="600628"/>
    <lineage>
        <taxon>Bacteria</taxon>
        <taxon>Pseudomonadati</taxon>
        <taxon>Pseudomonadota</taxon>
        <taxon>Alphaproteobacteria</taxon>
        <taxon>Rhodospirillales</taxon>
        <taxon>Dongiaceae</taxon>
        <taxon>Dongia</taxon>
    </lineage>
</organism>
<dbReference type="SMART" id="SM00062">
    <property type="entry name" value="PBPb"/>
    <property type="match status" value="1"/>
</dbReference>
<comment type="subcellular location">
    <subcellularLocation>
        <location evidence="1">Cell envelope</location>
    </subcellularLocation>
</comment>
<comment type="caution">
    <text evidence="8">The sequence shown here is derived from an EMBL/GenBank/DDBJ whole genome shotgun (WGS) entry which is preliminary data.</text>
</comment>
<sequence length="315" mass="33838">MIFRSIRTGQIAAIGLAALLLTACDNKSNEQQQAQQQAQPSQQPTTEQQAANTSAPAPADTQQATATPDVIKFGFAQEPYPPFASQDSAGKWVGFEVDLMNAVCEAISAKCELVPIAWDGIIPALNEKKIDVIWASMSITPEREQVIEFTNKYYNSPAEIIGPKDDGVKIGIIDDPDGKGGKIANPADAKGKIIGVQTSTIHANYIQKYFGKDAEVKVYDTQDNANADLVAGRVDLIMADSVALADFLKSEQGKKMEVKVVIPDNPLLGAGVGGGLRKGDEALKAKLNEGIKAVRDSGKYNEIAKKYFDFDIYGS</sequence>
<evidence type="ECO:0000256" key="3">
    <source>
        <dbReference type="ARBA" id="ARBA00022729"/>
    </source>
</evidence>
<name>A0ABU5E4X5_9PROT</name>
<dbReference type="Gene3D" id="3.40.190.10">
    <property type="entry name" value="Periplasmic binding protein-like II"/>
    <property type="match status" value="2"/>
</dbReference>
<keyword evidence="3 6" id="KW-0732">Signal</keyword>
<dbReference type="PANTHER" id="PTHR35936">
    <property type="entry name" value="MEMBRANE-BOUND LYTIC MUREIN TRANSGLYCOSYLASE F"/>
    <property type="match status" value="1"/>
</dbReference>
<feature type="region of interest" description="Disordered" evidence="5">
    <location>
        <begin position="31"/>
        <end position="63"/>
    </location>
</feature>
<evidence type="ECO:0000256" key="1">
    <source>
        <dbReference type="ARBA" id="ARBA00004196"/>
    </source>
</evidence>
<dbReference type="EMBL" id="JAXCLW010000001">
    <property type="protein sequence ID" value="MDY0881372.1"/>
    <property type="molecule type" value="Genomic_DNA"/>
</dbReference>
<gene>
    <name evidence="8" type="ORF">SMD27_00815</name>
</gene>
<dbReference type="Pfam" id="PF00497">
    <property type="entry name" value="SBP_bac_3"/>
    <property type="match status" value="1"/>
</dbReference>
<dbReference type="InterPro" id="IPR001638">
    <property type="entry name" value="Solute-binding_3/MltF_N"/>
</dbReference>
<feature type="domain" description="Solute-binding protein family 3/N-terminal" evidence="7">
    <location>
        <begin position="70"/>
        <end position="311"/>
    </location>
</feature>
<comment type="similarity">
    <text evidence="2 4">Belongs to the bacterial solute-binding protein 3 family.</text>
</comment>
<evidence type="ECO:0000256" key="2">
    <source>
        <dbReference type="ARBA" id="ARBA00010333"/>
    </source>
</evidence>
<feature type="chain" id="PRO_5047534410" evidence="6">
    <location>
        <begin position="24"/>
        <end position="315"/>
    </location>
</feature>
<keyword evidence="9" id="KW-1185">Reference proteome</keyword>
<evidence type="ECO:0000256" key="6">
    <source>
        <dbReference type="SAM" id="SignalP"/>
    </source>
</evidence>